<evidence type="ECO:0000313" key="2">
    <source>
        <dbReference type="EMBL" id="KAE8363283.1"/>
    </source>
</evidence>
<dbReference type="RefSeq" id="XP_031926364.1">
    <property type="nucleotide sequence ID" value="XM_032077828.1"/>
</dbReference>
<evidence type="ECO:0000313" key="3">
    <source>
        <dbReference type="Proteomes" id="UP000326268"/>
    </source>
</evidence>
<keyword evidence="1" id="KW-1133">Transmembrane helix</keyword>
<keyword evidence="1" id="KW-0472">Membrane</keyword>
<protein>
    <submittedName>
        <fullName evidence="2">Uncharacterized protein</fullName>
    </submittedName>
</protein>
<keyword evidence="3" id="KW-1185">Reference proteome</keyword>
<evidence type="ECO:0000256" key="1">
    <source>
        <dbReference type="SAM" id="Phobius"/>
    </source>
</evidence>
<reference evidence="2 3" key="1">
    <citation type="submission" date="2019-04" db="EMBL/GenBank/DDBJ databases">
        <title>Friends and foes A comparative genomics studyof 23 Aspergillus species from section Flavi.</title>
        <authorList>
            <consortium name="DOE Joint Genome Institute"/>
            <person name="Kjaerbolling I."/>
            <person name="Vesth T."/>
            <person name="Frisvad J.C."/>
            <person name="Nybo J.L."/>
            <person name="Theobald S."/>
            <person name="Kildgaard S."/>
            <person name="Isbrandt T."/>
            <person name="Kuo A."/>
            <person name="Sato A."/>
            <person name="Lyhne E.K."/>
            <person name="Kogle M.E."/>
            <person name="Wiebenga A."/>
            <person name="Kun R.S."/>
            <person name="Lubbers R.J."/>
            <person name="Makela M.R."/>
            <person name="Barry K."/>
            <person name="Chovatia M."/>
            <person name="Clum A."/>
            <person name="Daum C."/>
            <person name="Haridas S."/>
            <person name="He G."/>
            <person name="LaButti K."/>
            <person name="Lipzen A."/>
            <person name="Mondo S."/>
            <person name="Riley R."/>
            <person name="Salamov A."/>
            <person name="Simmons B.A."/>
            <person name="Magnuson J.K."/>
            <person name="Henrissat B."/>
            <person name="Mortensen U.H."/>
            <person name="Larsen T.O."/>
            <person name="Devries R.P."/>
            <person name="Grigoriev I.V."/>
            <person name="Machida M."/>
            <person name="Baker S.E."/>
            <person name="Andersen M.R."/>
        </authorList>
    </citation>
    <scope>NUCLEOTIDE SEQUENCE [LARGE SCALE GENOMIC DNA]</scope>
    <source>
        <strain evidence="2 3">CBS 763.97</strain>
    </source>
</reference>
<dbReference type="GeneID" id="43662274"/>
<keyword evidence="1" id="KW-0812">Transmembrane</keyword>
<sequence>MLDVTSVVPLRVLEVLQGRSAAFTATNGSLSEMPISKDPRLVVRNVAVVSAQMMVGVDGVSRSSPLSLSDLGVFIRAMRHGSIVIFTYFFVVILP</sequence>
<proteinExistence type="predicted"/>
<dbReference type="Proteomes" id="UP000326268">
    <property type="component" value="Unassembled WGS sequence"/>
</dbReference>
<dbReference type="EMBL" id="ML737680">
    <property type="protein sequence ID" value="KAE8363283.1"/>
    <property type="molecule type" value="Genomic_DNA"/>
</dbReference>
<dbReference type="AlphaFoldDB" id="A0A5N7A154"/>
<feature type="transmembrane region" description="Helical" evidence="1">
    <location>
        <begin position="73"/>
        <end position="94"/>
    </location>
</feature>
<name>A0A5N7A154_9EURO</name>
<organism evidence="2 3">
    <name type="scientific">Aspergillus caelatus</name>
    <dbReference type="NCBI Taxonomy" id="61420"/>
    <lineage>
        <taxon>Eukaryota</taxon>
        <taxon>Fungi</taxon>
        <taxon>Dikarya</taxon>
        <taxon>Ascomycota</taxon>
        <taxon>Pezizomycotina</taxon>
        <taxon>Eurotiomycetes</taxon>
        <taxon>Eurotiomycetidae</taxon>
        <taxon>Eurotiales</taxon>
        <taxon>Aspergillaceae</taxon>
        <taxon>Aspergillus</taxon>
        <taxon>Aspergillus subgen. Circumdati</taxon>
    </lineage>
</organism>
<accession>A0A5N7A154</accession>
<gene>
    <name evidence="2" type="ORF">BDV27DRAFT_8715</name>
</gene>